<dbReference type="Proteomes" id="UP001642260">
    <property type="component" value="Unassembled WGS sequence"/>
</dbReference>
<gene>
    <name evidence="2" type="ORF">ERUC_LOCUS25513</name>
</gene>
<dbReference type="EMBL" id="CAKOAT010272821">
    <property type="protein sequence ID" value="CAH8359757.1"/>
    <property type="molecule type" value="Genomic_DNA"/>
</dbReference>
<protein>
    <submittedName>
        <fullName evidence="2">Uncharacterized protein</fullName>
    </submittedName>
</protein>
<name>A0ABC8KLP3_ERUVS</name>
<evidence type="ECO:0000313" key="3">
    <source>
        <dbReference type="Proteomes" id="UP001642260"/>
    </source>
</evidence>
<reference evidence="2 3" key="1">
    <citation type="submission" date="2022-03" db="EMBL/GenBank/DDBJ databases">
        <authorList>
            <person name="Macdonald S."/>
            <person name="Ahmed S."/>
            <person name="Newling K."/>
        </authorList>
    </citation>
    <scope>NUCLEOTIDE SEQUENCE [LARGE SCALE GENOMIC DNA]</scope>
</reference>
<feature type="non-terminal residue" evidence="2">
    <location>
        <position position="80"/>
    </location>
</feature>
<organism evidence="2 3">
    <name type="scientific">Eruca vesicaria subsp. sativa</name>
    <name type="common">Garden rocket</name>
    <name type="synonym">Eruca sativa</name>
    <dbReference type="NCBI Taxonomy" id="29727"/>
    <lineage>
        <taxon>Eukaryota</taxon>
        <taxon>Viridiplantae</taxon>
        <taxon>Streptophyta</taxon>
        <taxon>Embryophyta</taxon>
        <taxon>Tracheophyta</taxon>
        <taxon>Spermatophyta</taxon>
        <taxon>Magnoliopsida</taxon>
        <taxon>eudicotyledons</taxon>
        <taxon>Gunneridae</taxon>
        <taxon>Pentapetalae</taxon>
        <taxon>rosids</taxon>
        <taxon>malvids</taxon>
        <taxon>Brassicales</taxon>
        <taxon>Brassicaceae</taxon>
        <taxon>Brassiceae</taxon>
        <taxon>Eruca</taxon>
    </lineage>
</organism>
<sequence>LIESRISTFHTAVQVSSKLDLVCVVLLRTDLTEEEEEDEGPVIYEDKDSDEEGGVEEAMETDEEADESEDEAADGVNGFD</sequence>
<feature type="compositionally biased region" description="Acidic residues" evidence="1">
    <location>
        <begin position="47"/>
        <end position="73"/>
    </location>
</feature>
<proteinExistence type="predicted"/>
<dbReference type="AlphaFoldDB" id="A0ABC8KLP3"/>
<evidence type="ECO:0000313" key="2">
    <source>
        <dbReference type="EMBL" id="CAH8359757.1"/>
    </source>
</evidence>
<evidence type="ECO:0000256" key="1">
    <source>
        <dbReference type="SAM" id="MobiDB-lite"/>
    </source>
</evidence>
<comment type="caution">
    <text evidence="2">The sequence shown here is derived from an EMBL/GenBank/DDBJ whole genome shotgun (WGS) entry which is preliminary data.</text>
</comment>
<feature type="non-terminal residue" evidence="2">
    <location>
        <position position="1"/>
    </location>
</feature>
<keyword evidence="3" id="KW-1185">Reference proteome</keyword>
<accession>A0ABC8KLP3</accession>
<feature type="region of interest" description="Disordered" evidence="1">
    <location>
        <begin position="31"/>
        <end position="80"/>
    </location>
</feature>